<sequence>MEREMKNLSCNICNNIKAYRVLITMILLHLSLHYPSYIVTKILKYNWPQYIRDVYQDIIDWENIEFDYDLTASNPANMRIITKIIVGMRAYQQEFPGLVHFDLKVRKMAITSFNNKRSKHDRRVRALERFRANLEEKYPSSGIDKFLEKGYISEEESEDEN</sequence>
<keyword evidence="1" id="KW-0472">Membrane</keyword>
<proteinExistence type="predicted"/>
<name>A0AAD5JYG6_9FUNG</name>
<keyword evidence="1" id="KW-1133">Transmembrane helix</keyword>
<organism evidence="2 3">
    <name type="scientific">Phascolomyces articulosus</name>
    <dbReference type="NCBI Taxonomy" id="60185"/>
    <lineage>
        <taxon>Eukaryota</taxon>
        <taxon>Fungi</taxon>
        <taxon>Fungi incertae sedis</taxon>
        <taxon>Mucoromycota</taxon>
        <taxon>Mucoromycotina</taxon>
        <taxon>Mucoromycetes</taxon>
        <taxon>Mucorales</taxon>
        <taxon>Lichtheimiaceae</taxon>
        <taxon>Phascolomyces</taxon>
    </lineage>
</organism>
<accession>A0AAD5JYG6</accession>
<keyword evidence="3" id="KW-1185">Reference proteome</keyword>
<keyword evidence="1" id="KW-0812">Transmembrane</keyword>
<gene>
    <name evidence="2" type="ORF">BDA99DRAFT_544649</name>
</gene>
<dbReference type="Proteomes" id="UP001209540">
    <property type="component" value="Unassembled WGS sequence"/>
</dbReference>
<evidence type="ECO:0000313" key="2">
    <source>
        <dbReference type="EMBL" id="KAI9243073.1"/>
    </source>
</evidence>
<dbReference type="EMBL" id="JAIXMP010000106">
    <property type="protein sequence ID" value="KAI9243073.1"/>
    <property type="molecule type" value="Genomic_DNA"/>
</dbReference>
<reference evidence="2" key="2">
    <citation type="submission" date="2023-02" db="EMBL/GenBank/DDBJ databases">
        <authorList>
            <consortium name="DOE Joint Genome Institute"/>
            <person name="Mondo S.J."/>
            <person name="Chang Y."/>
            <person name="Wang Y."/>
            <person name="Ahrendt S."/>
            <person name="Andreopoulos W."/>
            <person name="Barry K."/>
            <person name="Beard J."/>
            <person name="Benny G.L."/>
            <person name="Blankenship S."/>
            <person name="Bonito G."/>
            <person name="Cuomo C."/>
            <person name="Desiro A."/>
            <person name="Gervers K.A."/>
            <person name="Hundley H."/>
            <person name="Kuo A."/>
            <person name="LaButti K."/>
            <person name="Lang B.F."/>
            <person name="Lipzen A."/>
            <person name="O'Donnell K."/>
            <person name="Pangilinan J."/>
            <person name="Reynolds N."/>
            <person name="Sandor L."/>
            <person name="Smith M.W."/>
            <person name="Tsang A."/>
            <person name="Grigoriev I.V."/>
            <person name="Stajich J.E."/>
            <person name="Spatafora J.W."/>
        </authorList>
    </citation>
    <scope>NUCLEOTIDE SEQUENCE</scope>
    <source>
        <strain evidence="2">RSA 2281</strain>
    </source>
</reference>
<protein>
    <submittedName>
        <fullName evidence="2">Uncharacterized protein</fullName>
    </submittedName>
</protein>
<feature type="transmembrane region" description="Helical" evidence="1">
    <location>
        <begin position="21"/>
        <end position="39"/>
    </location>
</feature>
<dbReference type="AlphaFoldDB" id="A0AAD5JYG6"/>
<evidence type="ECO:0000256" key="1">
    <source>
        <dbReference type="SAM" id="Phobius"/>
    </source>
</evidence>
<comment type="caution">
    <text evidence="2">The sequence shown here is derived from an EMBL/GenBank/DDBJ whole genome shotgun (WGS) entry which is preliminary data.</text>
</comment>
<evidence type="ECO:0000313" key="3">
    <source>
        <dbReference type="Proteomes" id="UP001209540"/>
    </source>
</evidence>
<reference evidence="2" key="1">
    <citation type="journal article" date="2022" name="IScience">
        <title>Evolution of zygomycete secretomes and the origins of terrestrial fungal ecologies.</title>
        <authorList>
            <person name="Chang Y."/>
            <person name="Wang Y."/>
            <person name="Mondo S."/>
            <person name="Ahrendt S."/>
            <person name="Andreopoulos W."/>
            <person name="Barry K."/>
            <person name="Beard J."/>
            <person name="Benny G.L."/>
            <person name="Blankenship S."/>
            <person name="Bonito G."/>
            <person name="Cuomo C."/>
            <person name="Desiro A."/>
            <person name="Gervers K.A."/>
            <person name="Hundley H."/>
            <person name="Kuo A."/>
            <person name="LaButti K."/>
            <person name="Lang B.F."/>
            <person name="Lipzen A."/>
            <person name="O'Donnell K."/>
            <person name="Pangilinan J."/>
            <person name="Reynolds N."/>
            <person name="Sandor L."/>
            <person name="Smith M.E."/>
            <person name="Tsang A."/>
            <person name="Grigoriev I.V."/>
            <person name="Stajich J.E."/>
            <person name="Spatafora J.W."/>
        </authorList>
    </citation>
    <scope>NUCLEOTIDE SEQUENCE</scope>
    <source>
        <strain evidence="2">RSA 2281</strain>
    </source>
</reference>